<feature type="region of interest" description="Disordered" evidence="1">
    <location>
        <begin position="36"/>
        <end position="70"/>
    </location>
</feature>
<gene>
    <name evidence="4" type="ORF">CR513_33229</name>
</gene>
<sequence>MCAILLLLCMSCNTISNRGSRLGATLLISTSTGRPLTLRGPEDNHSSTHSHTYTLSQVSHSPLPELSTPRWGSRSLGRAVALYTEVPNKIWFGKDVKYDHLRVFGCKCIFIGYGHDEYGYKMYDFVEKKLVRSNDVQFMEDQAIEDIDKVKKSTLEKDNSLSEIDPVRMHVHDLDIADNNVQNGEQHNYGDQQLGDGFGIPLDNDIEEE</sequence>
<name>A0A371G4S4_MUCPR</name>
<proteinExistence type="predicted"/>
<dbReference type="Pfam" id="PF25597">
    <property type="entry name" value="SH3_retrovirus"/>
    <property type="match status" value="1"/>
</dbReference>
<feature type="non-terminal residue" evidence="4">
    <location>
        <position position="1"/>
    </location>
</feature>
<dbReference type="InterPro" id="IPR057670">
    <property type="entry name" value="SH3_retrovirus"/>
</dbReference>
<feature type="domain" description="Retroviral polymerase SH3-like" evidence="3">
    <location>
        <begin position="106"/>
        <end position="147"/>
    </location>
</feature>
<feature type="chain" id="PRO_5016878283" description="Retroviral polymerase SH3-like domain-containing protein" evidence="2">
    <location>
        <begin position="17"/>
        <end position="209"/>
    </location>
</feature>
<accession>A0A371G4S4</accession>
<protein>
    <recommendedName>
        <fullName evidence="3">Retroviral polymerase SH3-like domain-containing protein</fullName>
    </recommendedName>
</protein>
<evidence type="ECO:0000313" key="5">
    <source>
        <dbReference type="Proteomes" id="UP000257109"/>
    </source>
</evidence>
<feature type="signal peptide" evidence="2">
    <location>
        <begin position="1"/>
        <end position="16"/>
    </location>
</feature>
<evidence type="ECO:0000256" key="2">
    <source>
        <dbReference type="SAM" id="SignalP"/>
    </source>
</evidence>
<evidence type="ECO:0000256" key="1">
    <source>
        <dbReference type="SAM" id="MobiDB-lite"/>
    </source>
</evidence>
<reference evidence="4" key="1">
    <citation type="submission" date="2018-05" db="EMBL/GenBank/DDBJ databases">
        <title>Draft genome of Mucuna pruriens seed.</title>
        <authorList>
            <person name="Nnadi N.E."/>
            <person name="Vos R."/>
            <person name="Hasami M.H."/>
            <person name="Devisetty U.K."/>
            <person name="Aguiy J.C."/>
        </authorList>
    </citation>
    <scope>NUCLEOTIDE SEQUENCE [LARGE SCALE GENOMIC DNA]</scope>
    <source>
        <strain evidence="4">JCA_2017</strain>
    </source>
</reference>
<evidence type="ECO:0000259" key="3">
    <source>
        <dbReference type="Pfam" id="PF25597"/>
    </source>
</evidence>
<evidence type="ECO:0000313" key="4">
    <source>
        <dbReference type="EMBL" id="RDX85562.1"/>
    </source>
</evidence>
<keyword evidence="2" id="KW-0732">Signal</keyword>
<keyword evidence="5" id="KW-1185">Reference proteome</keyword>
<dbReference type="EMBL" id="QJKJ01006760">
    <property type="protein sequence ID" value="RDX85562.1"/>
    <property type="molecule type" value="Genomic_DNA"/>
</dbReference>
<dbReference type="STRING" id="157652.A0A371G4S4"/>
<dbReference type="OrthoDB" id="1432605at2759"/>
<comment type="caution">
    <text evidence="4">The sequence shown here is derived from an EMBL/GenBank/DDBJ whole genome shotgun (WGS) entry which is preliminary data.</text>
</comment>
<dbReference type="AlphaFoldDB" id="A0A371G4S4"/>
<organism evidence="4 5">
    <name type="scientific">Mucuna pruriens</name>
    <name type="common">Velvet bean</name>
    <name type="synonym">Dolichos pruriens</name>
    <dbReference type="NCBI Taxonomy" id="157652"/>
    <lineage>
        <taxon>Eukaryota</taxon>
        <taxon>Viridiplantae</taxon>
        <taxon>Streptophyta</taxon>
        <taxon>Embryophyta</taxon>
        <taxon>Tracheophyta</taxon>
        <taxon>Spermatophyta</taxon>
        <taxon>Magnoliopsida</taxon>
        <taxon>eudicotyledons</taxon>
        <taxon>Gunneridae</taxon>
        <taxon>Pentapetalae</taxon>
        <taxon>rosids</taxon>
        <taxon>fabids</taxon>
        <taxon>Fabales</taxon>
        <taxon>Fabaceae</taxon>
        <taxon>Papilionoideae</taxon>
        <taxon>50 kb inversion clade</taxon>
        <taxon>NPAAA clade</taxon>
        <taxon>indigoferoid/millettioid clade</taxon>
        <taxon>Phaseoleae</taxon>
        <taxon>Mucuna</taxon>
    </lineage>
</organism>
<dbReference type="Proteomes" id="UP000257109">
    <property type="component" value="Unassembled WGS sequence"/>
</dbReference>